<comment type="subunit">
    <text evidence="1">Homodimer.</text>
</comment>
<protein>
    <recommendedName>
        <fullName evidence="2">methenyltetrahydrofolate cyclohydrolase</fullName>
        <ecNumber evidence="2">3.5.4.9</ecNumber>
    </recommendedName>
</protein>
<dbReference type="InterPro" id="IPR020630">
    <property type="entry name" value="THF_DH/CycHdrlase_cat_dom"/>
</dbReference>
<reference evidence="10" key="2">
    <citation type="submission" date="2022-10" db="EMBL/GenBank/DDBJ databases">
        <authorList>
            <consortium name="ENA_rothamsted_submissions"/>
            <consortium name="culmorum"/>
            <person name="King R."/>
        </authorList>
    </citation>
    <scope>NUCLEOTIDE SEQUENCE</scope>
</reference>
<dbReference type="OrthoDB" id="2105199at2759"/>
<name>A0A9P0GXC2_PHACE</name>
<keyword evidence="11" id="KW-1185">Reference proteome</keyword>
<keyword evidence="3" id="KW-0554">One-carbon metabolism</keyword>
<evidence type="ECO:0000256" key="4">
    <source>
        <dbReference type="ARBA" id="ARBA00022801"/>
    </source>
</evidence>
<dbReference type="InterPro" id="IPR000672">
    <property type="entry name" value="THF_DH/CycHdrlase"/>
</dbReference>
<evidence type="ECO:0000256" key="2">
    <source>
        <dbReference type="ARBA" id="ARBA00012776"/>
    </source>
</evidence>
<evidence type="ECO:0000259" key="9">
    <source>
        <dbReference type="Pfam" id="PF02882"/>
    </source>
</evidence>
<dbReference type="InterPro" id="IPR020867">
    <property type="entry name" value="THF_DH/CycHdrlase_CS"/>
</dbReference>
<dbReference type="SUPFAM" id="SSF53223">
    <property type="entry name" value="Aminoacid dehydrogenase-like, N-terminal domain"/>
    <property type="match status" value="1"/>
</dbReference>
<proteinExistence type="inferred from homology"/>
<dbReference type="InterPro" id="IPR036291">
    <property type="entry name" value="NAD(P)-bd_dom_sf"/>
</dbReference>
<dbReference type="Gene3D" id="3.40.50.720">
    <property type="entry name" value="NAD(P)-binding Rossmann-like Domain"/>
    <property type="match status" value="1"/>
</dbReference>
<dbReference type="PANTHER" id="PTHR48099:SF11">
    <property type="entry name" value="BIFUNCTIONAL METHYLENETETRAHYDROFOLATE DEHYDROGENASE_CYCLOHYDROLASE, MITOCHONDRIAL"/>
    <property type="match status" value="1"/>
</dbReference>
<dbReference type="GO" id="GO:0004488">
    <property type="term" value="F:methylenetetrahydrofolate dehydrogenase (NADP+) activity"/>
    <property type="evidence" value="ECO:0007669"/>
    <property type="project" value="InterPro"/>
</dbReference>
<dbReference type="FunFam" id="3.40.50.720:FF:000189">
    <property type="entry name" value="Bifunctional protein FolD"/>
    <property type="match status" value="1"/>
</dbReference>
<evidence type="ECO:0000313" key="10">
    <source>
        <dbReference type="EMBL" id="CAH1183699.1"/>
    </source>
</evidence>
<evidence type="ECO:0000256" key="3">
    <source>
        <dbReference type="ARBA" id="ARBA00022563"/>
    </source>
</evidence>
<dbReference type="PANTHER" id="PTHR48099">
    <property type="entry name" value="C-1-TETRAHYDROFOLATE SYNTHASE, CYTOPLASMIC-RELATED"/>
    <property type="match status" value="1"/>
</dbReference>
<dbReference type="GO" id="GO:0004487">
    <property type="term" value="F:methylenetetrahydrofolate dehydrogenase (NAD+) activity"/>
    <property type="evidence" value="ECO:0007669"/>
    <property type="project" value="TreeGrafter"/>
</dbReference>
<comment type="catalytic activity">
    <reaction evidence="7">
        <text>(6R)-5,10-methenyltetrahydrofolate + H2O = (6R)-10-formyltetrahydrofolate + H(+)</text>
        <dbReference type="Rhea" id="RHEA:23700"/>
        <dbReference type="ChEBI" id="CHEBI:15377"/>
        <dbReference type="ChEBI" id="CHEBI:15378"/>
        <dbReference type="ChEBI" id="CHEBI:57455"/>
        <dbReference type="ChEBI" id="CHEBI:195366"/>
        <dbReference type="EC" id="3.5.4.9"/>
    </reaction>
</comment>
<dbReference type="Proteomes" id="UP001153737">
    <property type="component" value="Chromosome 9"/>
</dbReference>
<dbReference type="Pfam" id="PF02882">
    <property type="entry name" value="THF_DHG_CYH_C"/>
    <property type="match status" value="1"/>
</dbReference>
<dbReference type="EC" id="3.5.4.9" evidence="2"/>
<dbReference type="SUPFAM" id="SSF51735">
    <property type="entry name" value="NAD(P)-binding Rossmann-fold domains"/>
    <property type="match status" value="1"/>
</dbReference>
<keyword evidence="5" id="KW-0560">Oxidoreductase</keyword>
<dbReference type="PRINTS" id="PR00085">
    <property type="entry name" value="THFDHDRGNASE"/>
</dbReference>
<evidence type="ECO:0000313" key="11">
    <source>
        <dbReference type="Proteomes" id="UP001153737"/>
    </source>
</evidence>
<evidence type="ECO:0000256" key="6">
    <source>
        <dbReference type="ARBA" id="ARBA00023268"/>
    </source>
</evidence>
<keyword evidence="6" id="KW-0511">Multifunctional enzyme</keyword>
<keyword evidence="4" id="KW-0378">Hydrolase</keyword>
<dbReference type="Pfam" id="PF00763">
    <property type="entry name" value="THF_DHG_CYH"/>
    <property type="match status" value="1"/>
</dbReference>
<dbReference type="InterPro" id="IPR046346">
    <property type="entry name" value="Aminoacid_DH-like_N_sf"/>
</dbReference>
<feature type="domain" description="Tetrahydrofolate dehydrogenase/cyclohydrolase NAD(P)-binding" evidence="9">
    <location>
        <begin position="86"/>
        <end position="241"/>
    </location>
</feature>
<dbReference type="GO" id="GO:0035999">
    <property type="term" value="P:tetrahydrofolate interconversion"/>
    <property type="evidence" value="ECO:0007669"/>
    <property type="project" value="TreeGrafter"/>
</dbReference>
<dbReference type="CDD" id="cd01080">
    <property type="entry name" value="NAD_bind_m-THF_DH_Cyclohyd"/>
    <property type="match status" value="1"/>
</dbReference>
<dbReference type="PROSITE" id="PS00766">
    <property type="entry name" value="THF_DHG_CYH_1"/>
    <property type="match status" value="1"/>
</dbReference>
<dbReference type="EMBL" id="OU896715">
    <property type="protein sequence ID" value="CAH1183699.1"/>
    <property type="molecule type" value="Genomic_DNA"/>
</dbReference>
<dbReference type="HAMAP" id="MF_01576">
    <property type="entry name" value="THF_DHG_CYH"/>
    <property type="match status" value="1"/>
</dbReference>
<evidence type="ECO:0000256" key="7">
    <source>
        <dbReference type="ARBA" id="ARBA00036357"/>
    </source>
</evidence>
<dbReference type="FunFam" id="3.40.50.10860:FF:000005">
    <property type="entry name" value="C-1-tetrahydrofolate synthase, cytoplasmic, putative"/>
    <property type="match status" value="1"/>
</dbReference>
<feature type="domain" description="Tetrahydrofolate dehydrogenase/cyclohydrolase catalytic" evidence="8">
    <location>
        <begin position="3"/>
        <end position="67"/>
    </location>
</feature>
<evidence type="ECO:0000256" key="5">
    <source>
        <dbReference type="ARBA" id="ARBA00023002"/>
    </source>
</evidence>
<dbReference type="GO" id="GO:0004477">
    <property type="term" value="F:methenyltetrahydrofolate cyclohydrolase activity"/>
    <property type="evidence" value="ECO:0007669"/>
    <property type="project" value="UniProtKB-EC"/>
</dbReference>
<sequence>MVAAKKIGITSNTLKLPVTLSEEELLSKINELNEDPSVDGILVQMPVPGHISERNVCNAVNPRKDVDGFHSTNMGKLAVNLNTFVPCTALGVVELIKRSNIRTFGKNIVVCGRSKNVGLPIALLLHSDVNNECSGYEATVTICHRHTPPEELEFFTKRADIIVSATGVVHLIKPDMVKPGACIIDVGITRTTTEDGKSKIVGDVDFEGCFEVAGHITPVPGGVGPMTVAMLMSNTFKAAKELALKI</sequence>
<gene>
    <name evidence="10" type="ORF">PHAECO_LOCUS12300</name>
</gene>
<evidence type="ECO:0000256" key="1">
    <source>
        <dbReference type="ARBA" id="ARBA00011738"/>
    </source>
</evidence>
<dbReference type="InterPro" id="IPR020631">
    <property type="entry name" value="THF_DH/CycHdrlase_NAD-bd_dom"/>
</dbReference>
<accession>A0A9P0GXC2</accession>
<evidence type="ECO:0000259" key="8">
    <source>
        <dbReference type="Pfam" id="PF00763"/>
    </source>
</evidence>
<dbReference type="GO" id="GO:0005739">
    <property type="term" value="C:mitochondrion"/>
    <property type="evidence" value="ECO:0007669"/>
    <property type="project" value="TreeGrafter"/>
</dbReference>
<dbReference type="PROSITE" id="PS00767">
    <property type="entry name" value="THF_DHG_CYH_2"/>
    <property type="match status" value="1"/>
</dbReference>
<reference evidence="10" key="1">
    <citation type="submission" date="2022-01" db="EMBL/GenBank/DDBJ databases">
        <authorList>
            <person name="King R."/>
        </authorList>
    </citation>
    <scope>NUCLEOTIDE SEQUENCE</scope>
</reference>
<organism evidence="10 11">
    <name type="scientific">Phaedon cochleariae</name>
    <name type="common">Mustard beetle</name>
    <dbReference type="NCBI Taxonomy" id="80249"/>
    <lineage>
        <taxon>Eukaryota</taxon>
        <taxon>Metazoa</taxon>
        <taxon>Ecdysozoa</taxon>
        <taxon>Arthropoda</taxon>
        <taxon>Hexapoda</taxon>
        <taxon>Insecta</taxon>
        <taxon>Pterygota</taxon>
        <taxon>Neoptera</taxon>
        <taxon>Endopterygota</taxon>
        <taxon>Coleoptera</taxon>
        <taxon>Polyphaga</taxon>
        <taxon>Cucujiformia</taxon>
        <taxon>Chrysomeloidea</taxon>
        <taxon>Chrysomelidae</taxon>
        <taxon>Chrysomelinae</taxon>
        <taxon>Chrysomelini</taxon>
        <taxon>Phaedon</taxon>
    </lineage>
</organism>
<dbReference type="Gene3D" id="3.40.50.10860">
    <property type="entry name" value="Leucine Dehydrogenase, chain A, domain 1"/>
    <property type="match status" value="1"/>
</dbReference>
<dbReference type="AlphaFoldDB" id="A0A9P0GXC2"/>